<comment type="subcellular location">
    <subcellularLocation>
        <location evidence="1">Membrane</location>
        <topology evidence="1">Multi-pass membrane protein</topology>
    </subcellularLocation>
</comment>
<dbReference type="GO" id="GO:0005886">
    <property type="term" value="C:plasma membrane"/>
    <property type="evidence" value="ECO:0007669"/>
    <property type="project" value="TreeGrafter"/>
</dbReference>
<dbReference type="PANTHER" id="PTHR43298">
    <property type="entry name" value="MULTIDRUG RESISTANCE PROTEIN NORM-RELATED"/>
    <property type="match status" value="1"/>
</dbReference>
<sequence>MTSNITHKRVLAVAVPIMLSNLSEPLIGIVDTAVLGQLPEPHYIGAIAVSSLIFTIIYWGFGSLRMGTGGLAAQAFGAGDMTELRAVLVRALMISSVIGIIVVGVGPFIEVFSFWLLEASSAVETEARIYFEIRIWSAPFALANYVMLGWLIGMGKTGYAFAIQLVLNLSNVVLDVFFVWGLSMTADGVAYGTLLAEIIAAAFGGILIWRVLAKIGGEWSEERILHKPSIIRTISVNADIMVRSLSLTFAFAFFTAQGAKVSDTIIAANAILMHLLITSAYFLDGFAVAVEALAGQAVGARNRKLFWKSVKLTALWGAIISVFVALTYAIIGPYFIDLLTVNETIRLTARTYLWWAVAAPVIGFACFLLDGIFTGATRTKDLRNMMLLSVMIYLAAWYVLTPLYGNHGLWAALMIFFIVRAITLVARMPPLIRALF</sequence>
<comment type="similarity">
    <text evidence="2">Belongs to the multi antimicrobial extrusion (MATE) (TC 2.A.66.1) family.</text>
</comment>
<dbReference type="GO" id="GO:0015297">
    <property type="term" value="F:antiporter activity"/>
    <property type="evidence" value="ECO:0007669"/>
    <property type="project" value="InterPro"/>
</dbReference>
<feature type="transmembrane region" description="Helical" evidence="7">
    <location>
        <begin position="165"/>
        <end position="183"/>
    </location>
</feature>
<feature type="transmembrane region" description="Helical" evidence="7">
    <location>
        <begin position="91"/>
        <end position="115"/>
    </location>
</feature>
<feature type="transmembrane region" description="Helical" evidence="7">
    <location>
        <begin position="234"/>
        <end position="254"/>
    </location>
</feature>
<dbReference type="InterPro" id="IPR002528">
    <property type="entry name" value="MATE_fam"/>
</dbReference>
<accession>A0A3B0SKU4</accession>
<feature type="transmembrane region" description="Helical" evidence="7">
    <location>
        <begin position="352"/>
        <end position="373"/>
    </location>
</feature>
<feature type="transmembrane region" description="Helical" evidence="7">
    <location>
        <begin position="314"/>
        <end position="336"/>
    </location>
</feature>
<protein>
    <submittedName>
        <fullName evidence="8">DNA-damage-inducible protein F</fullName>
    </submittedName>
</protein>
<evidence type="ECO:0000256" key="1">
    <source>
        <dbReference type="ARBA" id="ARBA00004141"/>
    </source>
</evidence>
<feature type="transmembrane region" description="Helical" evidence="7">
    <location>
        <begin position="266"/>
        <end position="293"/>
    </location>
</feature>
<feature type="transmembrane region" description="Helical" evidence="7">
    <location>
        <begin position="409"/>
        <end position="426"/>
    </location>
</feature>
<feature type="transmembrane region" description="Helical" evidence="7">
    <location>
        <begin position="135"/>
        <end position="153"/>
    </location>
</feature>
<evidence type="ECO:0000256" key="7">
    <source>
        <dbReference type="SAM" id="Phobius"/>
    </source>
</evidence>
<dbReference type="InterPro" id="IPR044644">
    <property type="entry name" value="DinF-like"/>
</dbReference>
<name>A0A3B0SKU4_9ZZZZ</name>
<evidence type="ECO:0000256" key="5">
    <source>
        <dbReference type="ARBA" id="ARBA00022989"/>
    </source>
</evidence>
<keyword evidence="4 7" id="KW-0812">Transmembrane</keyword>
<reference evidence="8" key="1">
    <citation type="submission" date="2018-06" db="EMBL/GenBank/DDBJ databases">
        <authorList>
            <person name="Zhirakovskaya E."/>
        </authorList>
    </citation>
    <scope>NUCLEOTIDE SEQUENCE</scope>
</reference>
<dbReference type="NCBIfam" id="TIGR00797">
    <property type="entry name" value="matE"/>
    <property type="match status" value="1"/>
</dbReference>
<gene>
    <name evidence="8" type="ORF">MNBD_ALPHA08-1005</name>
</gene>
<proteinExistence type="inferred from homology"/>
<dbReference type="GO" id="GO:0042910">
    <property type="term" value="F:xenobiotic transmembrane transporter activity"/>
    <property type="evidence" value="ECO:0007669"/>
    <property type="project" value="InterPro"/>
</dbReference>
<dbReference type="Pfam" id="PF01554">
    <property type="entry name" value="MatE"/>
    <property type="match status" value="2"/>
</dbReference>
<keyword evidence="6 7" id="KW-0472">Membrane</keyword>
<dbReference type="InterPro" id="IPR050222">
    <property type="entry name" value="MATE_MdtK"/>
</dbReference>
<evidence type="ECO:0000256" key="3">
    <source>
        <dbReference type="ARBA" id="ARBA00022448"/>
    </source>
</evidence>
<evidence type="ECO:0000313" key="8">
    <source>
        <dbReference type="EMBL" id="VAW02912.1"/>
    </source>
</evidence>
<organism evidence="8">
    <name type="scientific">hydrothermal vent metagenome</name>
    <dbReference type="NCBI Taxonomy" id="652676"/>
    <lineage>
        <taxon>unclassified sequences</taxon>
        <taxon>metagenomes</taxon>
        <taxon>ecological metagenomes</taxon>
    </lineage>
</organism>
<dbReference type="CDD" id="cd13136">
    <property type="entry name" value="MATE_DinF_like"/>
    <property type="match status" value="1"/>
</dbReference>
<feature type="transmembrane region" description="Helical" evidence="7">
    <location>
        <begin position="385"/>
        <end position="403"/>
    </location>
</feature>
<evidence type="ECO:0000256" key="6">
    <source>
        <dbReference type="ARBA" id="ARBA00023136"/>
    </source>
</evidence>
<dbReference type="PANTHER" id="PTHR43298:SF2">
    <property type="entry name" value="FMN_FAD EXPORTER YEEO-RELATED"/>
    <property type="match status" value="1"/>
</dbReference>
<feature type="transmembrane region" description="Helical" evidence="7">
    <location>
        <begin position="42"/>
        <end position="61"/>
    </location>
</feature>
<keyword evidence="5 7" id="KW-1133">Transmembrane helix</keyword>
<evidence type="ECO:0000256" key="4">
    <source>
        <dbReference type="ARBA" id="ARBA00022692"/>
    </source>
</evidence>
<dbReference type="AlphaFoldDB" id="A0A3B0SKU4"/>
<dbReference type="EMBL" id="UOEC01000203">
    <property type="protein sequence ID" value="VAW02912.1"/>
    <property type="molecule type" value="Genomic_DNA"/>
</dbReference>
<evidence type="ECO:0000256" key="2">
    <source>
        <dbReference type="ARBA" id="ARBA00010199"/>
    </source>
</evidence>
<feature type="transmembrane region" description="Helical" evidence="7">
    <location>
        <begin position="189"/>
        <end position="213"/>
    </location>
</feature>
<keyword evidence="3" id="KW-0813">Transport</keyword>